<dbReference type="RefSeq" id="XP_016254288.1">
    <property type="nucleotide sequence ID" value="XM_016387360.1"/>
</dbReference>
<name>A0A0D2B8Y4_9EURO</name>
<accession>A0A0D2B8Y4</accession>
<dbReference type="GeneID" id="27340066"/>
<dbReference type="HOGENOM" id="CLU_2096627_0_0_1"/>
<keyword evidence="2" id="KW-1185">Reference proteome</keyword>
<reference evidence="1 2" key="1">
    <citation type="submission" date="2015-01" db="EMBL/GenBank/DDBJ databases">
        <title>The Genome Sequence of Cladophialophora immunda CBS83496.</title>
        <authorList>
            <consortium name="The Broad Institute Genomics Platform"/>
            <person name="Cuomo C."/>
            <person name="de Hoog S."/>
            <person name="Gorbushina A."/>
            <person name="Stielow B."/>
            <person name="Teixiera M."/>
            <person name="Abouelleil A."/>
            <person name="Chapman S.B."/>
            <person name="Priest M."/>
            <person name="Young S.K."/>
            <person name="Wortman J."/>
            <person name="Nusbaum C."/>
            <person name="Birren B."/>
        </authorList>
    </citation>
    <scope>NUCLEOTIDE SEQUENCE [LARGE SCALE GENOMIC DNA]</scope>
    <source>
        <strain evidence="1 2">CBS 83496</strain>
    </source>
</reference>
<dbReference type="AlphaFoldDB" id="A0A0D2B8Y4"/>
<dbReference type="EMBL" id="KN847040">
    <property type="protein sequence ID" value="KIW34072.1"/>
    <property type="molecule type" value="Genomic_DNA"/>
</dbReference>
<dbReference type="VEuPathDB" id="FungiDB:PV07_00872"/>
<evidence type="ECO:0000313" key="1">
    <source>
        <dbReference type="EMBL" id="KIW34072.1"/>
    </source>
</evidence>
<protein>
    <submittedName>
        <fullName evidence="1">Uncharacterized protein</fullName>
    </submittedName>
</protein>
<organism evidence="1 2">
    <name type="scientific">Cladophialophora immunda</name>
    <dbReference type="NCBI Taxonomy" id="569365"/>
    <lineage>
        <taxon>Eukaryota</taxon>
        <taxon>Fungi</taxon>
        <taxon>Dikarya</taxon>
        <taxon>Ascomycota</taxon>
        <taxon>Pezizomycotina</taxon>
        <taxon>Eurotiomycetes</taxon>
        <taxon>Chaetothyriomycetidae</taxon>
        <taxon>Chaetothyriales</taxon>
        <taxon>Herpotrichiellaceae</taxon>
        <taxon>Cladophialophora</taxon>
    </lineage>
</organism>
<gene>
    <name evidence="1" type="ORF">PV07_00872</name>
</gene>
<proteinExistence type="predicted"/>
<dbReference type="Proteomes" id="UP000054466">
    <property type="component" value="Unassembled WGS sequence"/>
</dbReference>
<sequence>MSQTLTHSTRCPNCSKITFSDFRCGGLVELQPSFTALKESAQSGCDLCHLAYTGLTAGKRAAEISKWENSVRKTVISLRGLIYDNQPWEICSKKAETVPVTIGTELAGQISSFVRY</sequence>
<evidence type="ECO:0000313" key="2">
    <source>
        <dbReference type="Proteomes" id="UP000054466"/>
    </source>
</evidence>